<dbReference type="PIRSF" id="PIRSF032442">
    <property type="entry name" value="UCP032442"/>
    <property type="match status" value="1"/>
</dbReference>
<dbReference type="EMBL" id="ATIT01000034">
    <property type="protein sequence ID" value="EPI15645.1"/>
    <property type="molecule type" value="Genomic_DNA"/>
</dbReference>
<dbReference type="PANTHER" id="PTHR37806">
    <property type="entry name" value="LMO0724 PROTEIN"/>
    <property type="match status" value="1"/>
</dbReference>
<feature type="non-terminal residue" evidence="3">
    <location>
        <position position="1"/>
    </location>
</feature>
<dbReference type="Pfam" id="PF13529">
    <property type="entry name" value="Peptidase_C39_2"/>
    <property type="match status" value="1"/>
</dbReference>
<keyword evidence="1" id="KW-0472">Membrane</keyword>
<protein>
    <recommendedName>
        <fullName evidence="2">Peptidase C39-like domain-containing protein</fullName>
    </recommendedName>
</protein>
<feature type="domain" description="Peptidase C39-like" evidence="2">
    <location>
        <begin position="83"/>
        <end position="248"/>
    </location>
</feature>
<dbReference type="Gene3D" id="3.90.70.10">
    <property type="entry name" value="Cysteine proteinases"/>
    <property type="match status" value="1"/>
</dbReference>
<keyword evidence="1" id="KW-1133">Transmembrane helix</keyword>
<name>A0AB73AF80_ENTFC</name>
<accession>A0AB73AF80</accession>
<dbReference type="InterPro" id="IPR039564">
    <property type="entry name" value="Peptidase_C39-like"/>
</dbReference>
<sequence length="277" mass="31059">VTLFYRRDFLFFYLHKIFYTLGRFPMKKKTFKKLLFLGGTATLLLSGTSYYLHIHSPEHTMNTTQKSSTQKTKKTKEKAEVLLDVPLESQFDSPSLENGCEVTSLSMLLSFYGYETTKNQLAEQLDYVPVFNADGTHGDPNEGFVGDISGGDWAMGVYVPPIASLAQQIVQTDYHTLPKTDAQLDDIKKALSKGNPVWTSVTINFEVPDETDFMTWTTNNGEVRVTPLVHACVVTGYDKENIYVNDPYGVKNRAVPINDFSAIFTAMGGQMLTLEKS</sequence>
<evidence type="ECO:0000313" key="3">
    <source>
        <dbReference type="EMBL" id="EPI15645.1"/>
    </source>
</evidence>
<reference evidence="3 4" key="1">
    <citation type="submission" date="2013-06" db="EMBL/GenBank/DDBJ databases">
        <authorList>
            <person name="Weinstock G."/>
            <person name="Sodergren E."/>
            <person name="Lobos E.A."/>
            <person name="Fulton L."/>
            <person name="Fulton R."/>
            <person name="Courtney L."/>
            <person name="Fronick C."/>
            <person name="O'Laughlin M."/>
            <person name="Godfrey J."/>
            <person name="Wilson R.M."/>
            <person name="Miner T."/>
            <person name="Farmer C."/>
            <person name="Delehaunty K."/>
            <person name="Cordes M."/>
            <person name="Minx P."/>
            <person name="Tomlinson C."/>
            <person name="Chen J."/>
            <person name="Wollam A."/>
            <person name="Pepin K.H."/>
            <person name="Bhonagiri V."/>
            <person name="Zhang X."/>
            <person name="Warren W."/>
            <person name="Mitreva M."/>
            <person name="Mardis E.R."/>
            <person name="Wilson R.K."/>
        </authorList>
    </citation>
    <scope>NUCLEOTIDE SEQUENCE [LARGE SCALE GENOMIC DNA]</scope>
    <source>
        <strain evidence="3 4">SD2A-2</strain>
    </source>
</reference>
<dbReference type="InterPro" id="IPR016997">
    <property type="entry name" value="UCP032442"/>
</dbReference>
<evidence type="ECO:0000259" key="2">
    <source>
        <dbReference type="Pfam" id="PF13529"/>
    </source>
</evidence>
<dbReference type="PANTHER" id="PTHR37806:SF1">
    <property type="entry name" value="PEPTIDASE C39-LIKE DOMAIN-CONTAINING PROTEIN"/>
    <property type="match status" value="1"/>
</dbReference>
<dbReference type="CDD" id="cd02549">
    <property type="entry name" value="Peptidase_C39A"/>
    <property type="match status" value="1"/>
</dbReference>
<gene>
    <name evidence="3" type="ORF">D356_00238</name>
</gene>
<evidence type="ECO:0000313" key="4">
    <source>
        <dbReference type="Proteomes" id="UP000014622"/>
    </source>
</evidence>
<organism evidence="3 4">
    <name type="scientific">Enterococcus faecium SD2A-2</name>
    <dbReference type="NCBI Taxonomy" id="1244154"/>
    <lineage>
        <taxon>Bacteria</taxon>
        <taxon>Bacillati</taxon>
        <taxon>Bacillota</taxon>
        <taxon>Bacilli</taxon>
        <taxon>Lactobacillales</taxon>
        <taxon>Enterococcaceae</taxon>
        <taxon>Enterococcus</taxon>
    </lineage>
</organism>
<comment type="caution">
    <text evidence="3">The sequence shown here is derived from an EMBL/GenBank/DDBJ whole genome shotgun (WGS) entry which is preliminary data.</text>
</comment>
<dbReference type="InterPro" id="IPR039563">
    <property type="entry name" value="Peptidase_C39_single_dom"/>
</dbReference>
<dbReference type="SUPFAM" id="SSF54001">
    <property type="entry name" value="Cysteine proteinases"/>
    <property type="match status" value="1"/>
</dbReference>
<keyword evidence="1" id="KW-0812">Transmembrane</keyword>
<dbReference type="Proteomes" id="UP000014622">
    <property type="component" value="Unassembled WGS sequence"/>
</dbReference>
<evidence type="ECO:0000256" key="1">
    <source>
        <dbReference type="SAM" id="Phobius"/>
    </source>
</evidence>
<dbReference type="AlphaFoldDB" id="A0AB73AF80"/>
<feature type="transmembrane region" description="Helical" evidence="1">
    <location>
        <begin position="34"/>
        <end position="52"/>
    </location>
</feature>
<proteinExistence type="predicted"/>
<dbReference type="InterPro" id="IPR038765">
    <property type="entry name" value="Papain-like_cys_pep_sf"/>
</dbReference>